<evidence type="ECO:0000313" key="12">
    <source>
        <dbReference type="Proteomes" id="UP000215215"/>
    </source>
</evidence>
<dbReference type="Proteomes" id="UP000215215">
    <property type="component" value="Unassembled WGS sequence"/>
</dbReference>
<dbReference type="PROSITE" id="PS52016">
    <property type="entry name" value="TONB_DEPENDENT_REC_3"/>
    <property type="match status" value="1"/>
</dbReference>
<evidence type="ECO:0000256" key="5">
    <source>
        <dbReference type="ARBA" id="ARBA00022729"/>
    </source>
</evidence>
<evidence type="ECO:0000256" key="3">
    <source>
        <dbReference type="ARBA" id="ARBA00022452"/>
    </source>
</evidence>
<dbReference type="Pfam" id="PF14905">
    <property type="entry name" value="OMP_b-brl_3"/>
    <property type="match status" value="1"/>
</dbReference>
<comment type="subcellular location">
    <subcellularLocation>
        <location evidence="1 8">Cell outer membrane</location>
        <topology evidence="1 8">Multi-pass membrane protein</topology>
    </subcellularLocation>
</comment>
<dbReference type="InterPro" id="IPR036942">
    <property type="entry name" value="Beta-barrel_TonB_sf"/>
</dbReference>
<sequence length="839" mass="94435">MKKIIYFSLLLPTLLLAGVTGKIAGRVVNAKTGEPLPCVNVYILGANLGGVTDDEGYYFILNIPPGYYDVKAEMMGFQSVIQEEVLVVSDRTTPLNFSLNPTVLDIGKEVIVVGERPLIEIDRTSKISVITDREIEKMPLHTVSDILAAQAGVTTGAGQEIHVRGGRSGELAYMIDGMSVRDPLFGGFKCFLPGGSISEMILLSGTFNAEYGDAMSGVVNIVTKSGETNFRGDIGYSSVNITGSPYRKKDALAEDKYEYTPQDLRDYRDVPSLGSYEGYLSGGVPGLRNTTLFVAGKHIAENSYLPFGCSLERDLIAKITTRLGNSNIFLSLQGGDNYYQSYSHSWKYRYDHYPRGKRFMHREAISIRHAPNERFFYSFGLSNFANDNLLRVDDKQPEEYESGIATDLEFYTEGGGDYPLYRDSKTGTVSSNGSLTLQLNKRHQLKAGFEAKRCDLYLHQMRRMVVGGPYQFQEFQHYPVEAAAYLQDKMEYNYMVLNAGVRFDYADPRADIWRDITDPESGVVRGDKKMQLSPRIGLAHPVTDRTVLHFAYGHFFQNPSYYCQYTNLDYLDPDSLVNNVIIGNPSIKAQKTVAYEVGLQQKLTDAFAFYITAFYRDMTNMVTTRRIRWSGVDYFIYDNADYGNSKGIDLSLKGRVGNILFASFNYTFSVARGNRSSPMEGFWNAYTGMPEAMTEYYLDFDRTHDIAFSLSVELPESFHTKWLANTTFNLLVEASSGLPYTPYVGLGLYVEENSARMPWTTEVNLRLEKDIPFFRGISSRFFVEGNNIFDHINPLYVYSRTGDPWDAGWGGLGTSPDAVKDPSNVGKRREVRCGFKLFW</sequence>
<reference evidence="11 12" key="1">
    <citation type="submission" date="2017-07" db="EMBL/GenBank/DDBJ databases">
        <title>Recovery of genomes from metagenomes via a dereplication, aggregation, and scoring strategy.</title>
        <authorList>
            <person name="Sieber C.M."/>
            <person name="Probst A.J."/>
            <person name="Sharrar A."/>
            <person name="Thomas B.C."/>
            <person name="Hess M."/>
            <person name="Tringe S.G."/>
            <person name="Banfield J.F."/>
        </authorList>
    </citation>
    <scope>NUCLEOTIDE SEQUENCE [LARGE SCALE GENOMIC DNA]</scope>
    <source>
        <strain evidence="11">JGI_Cruoil_03_44_89</strain>
    </source>
</reference>
<evidence type="ECO:0000259" key="9">
    <source>
        <dbReference type="Pfam" id="PF07715"/>
    </source>
</evidence>
<dbReference type="InterPro" id="IPR039426">
    <property type="entry name" value="TonB-dep_rcpt-like"/>
</dbReference>
<dbReference type="InterPro" id="IPR041700">
    <property type="entry name" value="OMP_b-brl_3"/>
</dbReference>
<dbReference type="Pfam" id="PF13620">
    <property type="entry name" value="CarboxypepD_reg"/>
    <property type="match status" value="1"/>
</dbReference>
<keyword evidence="2 8" id="KW-0813">Transport</keyword>
<dbReference type="GO" id="GO:0015344">
    <property type="term" value="F:siderophore uptake transmembrane transporter activity"/>
    <property type="evidence" value="ECO:0007669"/>
    <property type="project" value="TreeGrafter"/>
</dbReference>
<keyword evidence="3 8" id="KW-1134">Transmembrane beta strand</keyword>
<evidence type="ECO:0000256" key="4">
    <source>
        <dbReference type="ARBA" id="ARBA00022692"/>
    </source>
</evidence>
<dbReference type="AlphaFoldDB" id="A0A235BZS5"/>
<dbReference type="GO" id="GO:0044718">
    <property type="term" value="P:siderophore transmembrane transport"/>
    <property type="evidence" value="ECO:0007669"/>
    <property type="project" value="TreeGrafter"/>
</dbReference>
<evidence type="ECO:0008006" key="13">
    <source>
        <dbReference type="Google" id="ProtNLM"/>
    </source>
</evidence>
<comment type="similarity">
    <text evidence="8">Belongs to the TonB-dependent receptor family.</text>
</comment>
<accession>A0A235BZS5</accession>
<organism evidence="11 12">
    <name type="scientific">candidate division WOR-3 bacterium JGI_Cruoil_03_44_89</name>
    <dbReference type="NCBI Taxonomy" id="1973748"/>
    <lineage>
        <taxon>Bacteria</taxon>
        <taxon>Bacteria division WOR-3</taxon>
    </lineage>
</organism>
<feature type="domain" description="TonB-dependent receptor plug" evidence="9">
    <location>
        <begin position="123"/>
        <end position="218"/>
    </location>
</feature>
<evidence type="ECO:0000256" key="6">
    <source>
        <dbReference type="ARBA" id="ARBA00023136"/>
    </source>
</evidence>
<dbReference type="Gene3D" id="2.170.130.10">
    <property type="entry name" value="TonB-dependent receptor, plug domain"/>
    <property type="match status" value="1"/>
</dbReference>
<evidence type="ECO:0000256" key="1">
    <source>
        <dbReference type="ARBA" id="ARBA00004571"/>
    </source>
</evidence>
<dbReference type="InterPro" id="IPR037066">
    <property type="entry name" value="Plug_dom_sf"/>
</dbReference>
<evidence type="ECO:0000256" key="8">
    <source>
        <dbReference type="PROSITE-ProRule" id="PRU01360"/>
    </source>
</evidence>
<dbReference type="GO" id="GO:0009279">
    <property type="term" value="C:cell outer membrane"/>
    <property type="evidence" value="ECO:0007669"/>
    <property type="project" value="UniProtKB-SubCell"/>
</dbReference>
<dbReference type="EMBL" id="NOZQ01000037">
    <property type="protein sequence ID" value="OYD17045.1"/>
    <property type="molecule type" value="Genomic_DNA"/>
</dbReference>
<evidence type="ECO:0000256" key="7">
    <source>
        <dbReference type="ARBA" id="ARBA00023237"/>
    </source>
</evidence>
<feature type="domain" description="Outer membrane protein beta-barrel" evidence="10">
    <location>
        <begin position="435"/>
        <end position="681"/>
    </location>
</feature>
<evidence type="ECO:0000313" key="11">
    <source>
        <dbReference type="EMBL" id="OYD17045.1"/>
    </source>
</evidence>
<comment type="caution">
    <text evidence="11">The sequence shown here is derived from an EMBL/GenBank/DDBJ whole genome shotgun (WGS) entry which is preliminary data.</text>
</comment>
<protein>
    <recommendedName>
        <fullName evidence="13">TonB-dependent receptor plug domain-containing protein</fullName>
    </recommendedName>
</protein>
<dbReference type="PANTHER" id="PTHR30069:SF29">
    <property type="entry name" value="HEMOGLOBIN AND HEMOGLOBIN-HAPTOGLOBIN-BINDING PROTEIN 1-RELATED"/>
    <property type="match status" value="1"/>
</dbReference>
<dbReference type="Gene3D" id="2.40.170.20">
    <property type="entry name" value="TonB-dependent receptor, beta-barrel domain"/>
    <property type="match status" value="1"/>
</dbReference>
<dbReference type="Pfam" id="PF07715">
    <property type="entry name" value="Plug"/>
    <property type="match status" value="1"/>
</dbReference>
<dbReference type="SUPFAM" id="SSF49464">
    <property type="entry name" value="Carboxypeptidase regulatory domain-like"/>
    <property type="match status" value="1"/>
</dbReference>
<evidence type="ECO:0000259" key="10">
    <source>
        <dbReference type="Pfam" id="PF14905"/>
    </source>
</evidence>
<proteinExistence type="inferred from homology"/>
<dbReference type="SUPFAM" id="SSF56935">
    <property type="entry name" value="Porins"/>
    <property type="match status" value="1"/>
</dbReference>
<dbReference type="InterPro" id="IPR008969">
    <property type="entry name" value="CarboxyPept-like_regulatory"/>
</dbReference>
<evidence type="ECO:0000256" key="2">
    <source>
        <dbReference type="ARBA" id="ARBA00022448"/>
    </source>
</evidence>
<keyword evidence="4 8" id="KW-0812">Transmembrane</keyword>
<gene>
    <name evidence="11" type="ORF">CH333_02095</name>
</gene>
<keyword evidence="7 8" id="KW-0998">Cell outer membrane</keyword>
<dbReference type="PANTHER" id="PTHR30069">
    <property type="entry name" value="TONB-DEPENDENT OUTER MEMBRANE RECEPTOR"/>
    <property type="match status" value="1"/>
</dbReference>
<dbReference type="Gene3D" id="2.60.40.1120">
    <property type="entry name" value="Carboxypeptidase-like, regulatory domain"/>
    <property type="match status" value="1"/>
</dbReference>
<name>A0A235BZS5_UNCW3</name>
<keyword evidence="6 8" id="KW-0472">Membrane</keyword>
<keyword evidence="5" id="KW-0732">Signal</keyword>
<dbReference type="InterPro" id="IPR012910">
    <property type="entry name" value="Plug_dom"/>
</dbReference>